<dbReference type="EMBL" id="JACSOD020000385">
    <property type="protein sequence ID" value="MBM6498101.1"/>
    <property type="molecule type" value="Genomic_DNA"/>
</dbReference>
<reference evidence="1 2" key="1">
    <citation type="submission" date="2021-02" db="EMBL/GenBank/DDBJ databases">
        <authorList>
            <person name="Jung H.S."/>
            <person name="Chun B.H."/>
            <person name="Jeon C.O."/>
        </authorList>
    </citation>
    <scope>NUCLEOTIDE SEQUENCE [LARGE SCALE GENOMIC DNA]</scope>
    <source>
        <strain evidence="1 2">LMG 25203</strain>
    </source>
</reference>
<dbReference type="Proteomes" id="UP000759529">
    <property type="component" value="Unassembled WGS sequence"/>
</dbReference>
<name>A0ABS2CT91_9FLAO</name>
<accession>A0ABS2CT91</accession>
<keyword evidence="2" id="KW-1185">Reference proteome</keyword>
<evidence type="ECO:0000313" key="1">
    <source>
        <dbReference type="EMBL" id="MBM6498101.1"/>
    </source>
</evidence>
<organism evidence="1 2">
    <name type="scientific">Flavobacterium macrobrachii</name>
    <dbReference type="NCBI Taxonomy" id="591204"/>
    <lineage>
        <taxon>Bacteria</taxon>
        <taxon>Pseudomonadati</taxon>
        <taxon>Bacteroidota</taxon>
        <taxon>Flavobacteriia</taxon>
        <taxon>Flavobacteriales</taxon>
        <taxon>Flavobacteriaceae</taxon>
        <taxon>Flavobacterium</taxon>
    </lineage>
</organism>
<comment type="caution">
    <text evidence="1">The sequence shown here is derived from an EMBL/GenBank/DDBJ whole genome shotgun (WGS) entry which is preliminary data.</text>
</comment>
<dbReference type="RefSeq" id="WP_187658652.1">
    <property type="nucleotide sequence ID" value="NZ_JACSOD020000385.1"/>
</dbReference>
<proteinExistence type="predicted"/>
<gene>
    <name evidence="1" type="ORF">H9X54_002140</name>
</gene>
<protein>
    <submittedName>
        <fullName evidence="1">Uncharacterized protein</fullName>
    </submittedName>
</protein>
<evidence type="ECO:0000313" key="2">
    <source>
        <dbReference type="Proteomes" id="UP000759529"/>
    </source>
</evidence>
<sequence>MKKIKFIAVFLIITSISFAQKIQEKKGKILFDKVEIANIDDSIRDQYVFSTLSGEKKLIVNYKSLTADKTTFYQWLEISSPDGKQKTEIPYEVLVTSFDAKRITAHLLFAKYNIFDSKGINDNAIVELFATTRESLSDKYGKIVASAHLDAEEQKKKIQDVRSRYNPQIQNDKSITFYINGKLTIVGRLNANPYIVGNGSATYAYVIDLDGIQVASLTSTSDFNKYKIETYNGNNYDFVSKSVYSHTNTTFLNEFICDLVSRGYMLGHQAKTEQNKLYQAKVDLAKERSTNVYKKPGFLVDEDGKKYDGIISINFQMLDINQTGQVLPEETADKFGKMVSIVYKNEKNQERTKSFKANSGAYFCVKENGTETFYYGMGVKGEAMKKLQNISNFSFDNSYFYKLLVKEDKIMLLQDPVETEKYVIKITTDNKGQMIDRRETENLSDSLSEYLKACQNLANDIKNNQFDLKIEDNLKTIVTEYQNCK</sequence>